<comment type="function">
    <text evidence="13">The main replicative DNA helicase, it participates in initiation and elongation during chromosome replication. Travels ahead of the DNA replisome, separating dsDNA into templates for DNA synthesis. A processive ATP-dependent 5'-3' DNA helicase it has DNA-dependent ATPase activity.</text>
</comment>
<protein>
    <recommendedName>
        <fullName evidence="13">Replicative DNA helicase</fullName>
        <ecNumber evidence="13">5.6.2.3</ecNumber>
    </recommendedName>
</protein>
<dbReference type="Gene3D" id="2.170.16.10">
    <property type="entry name" value="Hedgehog/Intein (Hint) domain"/>
    <property type="match status" value="1"/>
</dbReference>
<dbReference type="GO" id="GO:0006269">
    <property type="term" value="P:DNA replication, synthesis of primer"/>
    <property type="evidence" value="ECO:0007669"/>
    <property type="project" value="UniProtKB-UniRule"/>
</dbReference>
<evidence type="ECO:0000256" key="1">
    <source>
        <dbReference type="ARBA" id="ARBA00008428"/>
    </source>
</evidence>
<dbReference type="InterPro" id="IPR036844">
    <property type="entry name" value="Hint_dom_sf"/>
</dbReference>
<dbReference type="CDD" id="cd00081">
    <property type="entry name" value="Hint"/>
    <property type="match status" value="1"/>
</dbReference>
<evidence type="ECO:0000256" key="12">
    <source>
        <dbReference type="ARBA" id="ARBA00048954"/>
    </source>
</evidence>
<keyword evidence="15" id="KW-0934">Plastid</keyword>
<keyword evidence="8 13" id="KW-0067">ATP-binding</keyword>
<dbReference type="InterPro" id="IPR030934">
    <property type="entry name" value="Intein_C"/>
</dbReference>
<name>A0A1Z1XB61_9RHOD</name>
<dbReference type="InterPro" id="IPR007692">
    <property type="entry name" value="DNA_helicase_DnaB"/>
</dbReference>
<evidence type="ECO:0000256" key="5">
    <source>
        <dbReference type="ARBA" id="ARBA00022741"/>
    </source>
</evidence>
<keyword evidence="4" id="KW-0677">Repeat</keyword>
<dbReference type="NCBIfam" id="TIGR01443">
    <property type="entry name" value="intein_Cterm"/>
    <property type="match status" value="1"/>
</dbReference>
<accession>A0A1Z1XB61</accession>
<dbReference type="Pfam" id="PF14890">
    <property type="entry name" value="Intein_splicing"/>
    <property type="match status" value="1"/>
</dbReference>
<reference evidence="15" key="1">
    <citation type="submission" date="2016-11" db="EMBL/GenBank/DDBJ databases">
        <title>Chloroplast genome of compsopogon caeruleus.</title>
        <authorList>
            <person name="Nan F."/>
        </authorList>
    </citation>
    <scope>NUCLEOTIDE SEQUENCE</scope>
</reference>
<keyword evidence="15" id="KW-0150">Chloroplast</keyword>
<evidence type="ECO:0000256" key="11">
    <source>
        <dbReference type="ARBA" id="ARBA00044940"/>
    </source>
</evidence>
<gene>
    <name evidence="15" type="primary">dnaB</name>
</gene>
<evidence type="ECO:0000256" key="10">
    <source>
        <dbReference type="ARBA" id="ARBA00023235"/>
    </source>
</evidence>
<evidence type="ECO:0000256" key="13">
    <source>
        <dbReference type="RuleBase" id="RU362085"/>
    </source>
</evidence>
<geneLocation type="chloroplast" evidence="15"/>
<evidence type="ECO:0000256" key="6">
    <source>
        <dbReference type="ARBA" id="ARBA00022801"/>
    </source>
</evidence>
<dbReference type="Pfam" id="PF03796">
    <property type="entry name" value="DnaB_C"/>
    <property type="match status" value="1"/>
</dbReference>
<dbReference type="Gene3D" id="3.40.50.300">
    <property type="entry name" value="P-loop containing nucleotide triphosphate hydrolases"/>
    <property type="match status" value="1"/>
</dbReference>
<sequence>MSEDFNYKENTLNNIDAEEIILGSIIVNQNLINKIIYKINKEIFLKKEHQILYSIISKLYNSNKYISFISVINAISKQEGLKNYNHIEMIYKLVNKAINSYNFDEYVYLIIDKHFRRRLIEISKNMILLAQDTSLSLDIILYKIKLLISYIYTYKIDQQTESFPDLLENLLVDLHKASNNYSINGIESGFKDFDAITQGFQKSDLIILASRPSMGKTALSLNIVCNVAKNINNTVMIFSLEMAKMQLVYRILASNINLGMIKLKTGRINRDEWLLVKSGIETLSKYNIYINDEVNLSPSTIRSKIISLLQKDNNLNLIIIDYLQLIQSDQKHNNRNEELASITRSLKIIAKEFNLPIIVLSQLSRNVELRNNKKPILADLRESGCISVRSLIKRIKYHTNIVKLETRYKKAIIYCKDNINNRLTLEFIQKVYIQNKKILYHCTTKSGYHIKLTANHKIYTNKGWKRVDKIKSKEKIAICKRKLNLYLKNNELYKYNFYIDFEEVETIYWINKEIVYDILVTKNQNFIANDIILHNSIEQDADLVCMLYRDEYYNPDTLDKNIAEILIVKQRNGPIGNFRLGFNAVSNKFFNLN</sequence>
<dbReference type="Pfam" id="PF00772">
    <property type="entry name" value="DnaB"/>
    <property type="match status" value="1"/>
</dbReference>
<feature type="domain" description="SF4 helicase" evidence="14">
    <location>
        <begin position="536"/>
        <end position="593"/>
    </location>
</feature>
<dbReference type="PROSITE" id="PS50818">
    <property type="entry name" value="INTEIN_C_TER"/>
    <property type="match status" value="1"/>
</dbReference>
<evidence type="ECO:0000313" key="15">
    <source>
        <dbReference type="EMBL" id="ARX96027.1"/>
    </source>
</evidence>
<keyword evidence="9 13" id="KW-0238">DNA-binding</keyword>
<comment type="catalytic activity">
    <reaction evidence="12 13">
        <text>ATP + H2O = ADP + phosphate + H(+)</text>
        <dbReference type="Rhea" id="RHEA:13065"/>
        <dbReference type="ChEBI" id="CHEBI:15377"/>
        <dbReference type="ChEBI" id="CHEBI:15378"/>
        <dbReference type="ChEBI" id="CHEBI:30616"/>
        <dbReference type="ChEBI" id="CHEBI:43474"/>
        <dbReference type="ChEBI" id="CHEBI:456216"/>
        <dbReference type="EC" id="5.6.2.3"/>
    </reaction>
</comment>
<dbReference type="InterPro" id="IPR007694">
    <property type="entry name" value="DNA_helicase_DnaB-like_C"/>
</dbReference>
<evidence type="ECO:0000256" key="7">
    <source>
        <dbReference type="ARBA" id="ARBA00022806"/>
    </source>
</evidence>
<dbReference type="PROSITE" id="PS51199">
    <property type="entry name" value="SF4_HELICASE"/>
    <property type="match status" value="2"/>
</dbReference>
<keyword evidence="5 13" id="KW-0547">Nucleotide-binding</keyword>
<dbReference type="SUPFAM" id="SSF52540">
    <property type="entry name" value="P-loop containing nucleoside triphosphate hydrolases"/>
    <property type="match status" value="1"/>
</dbReference>
<dbReference type="GO" id="GO:0016887">
    <property type="term" value="F:ATP hydrolysis activity"/>
    <property type="evidence" value="ECO:0007669"/>
    <property type="project" value="RHEA"/>
</dbReference>
<evidence type="ECO:0000256" key="3">
    <source>
        <dbReference type="ARBA" id="ARBA00022705"/>
    </source>
</evidence>
<keyword evidence="7 13" id="KW-0347">Helicase</keyword>
<comment type="similarity">
    <text evidence="1 13">Belongs to the helicase family. DnaB subfamily.</text>
</comment>
<evidence type="ECO:0000259" key="14">
    <source>
        <dbReference type="PROSITE" id="PS51199"/>
    </source>
</evidence>
<dbReference type="PANTHER" id="PTHR30153">
    <property type="entry name" value="REPLICATIVE DNA HELICASE DNAB"/>
    <property type="match status" value="1"/>
</dbReference>
<dbReference type="RefSeq" id="YP_009402671.1">
    <property type="nucleotide sequence ID" value="NC_035350.1"/>
</dbReference>
<dbReference type="SMART" id="SM00305">
    <property type="entry name" value="HintC"/>
    <property type="match status" value="1"/>
</dbReference>
<dbReference type="SUPFAM" id="SSF48024">
    <property type="entry name" value="N-terminal domain of DnaB helicase"/>
    <property type="match status" value="1"/>
</dbReference>
<dbReference type="SUPFAM" id="SSF51294">
    <property type="entry name" value="Hedgehog/intein (Hint) domain"/>
    <property type="match status" value="1"/>
</dbReference>
<feature type="domain" description="SF4 helicase" evidence="14">
    <location>
        <begin position="179"/>
        <end position="384"/>
    </location>
</feature>
<keyword evidence="10" id="KW-0413">Isomerase</keyword>
<dbReference type="InterPro" id="IPR027417">
    <property type="entry name" value="P-loop_NTPase"/>
</dbReference>
<dbReference type="GO" id="GO:0005829">
    <property type="term" value="C:cytosol"/>
    <property type="evidence" value="ECO:0007669"/>
    <property type="project" value="TreeGrafter"/>
</dbReference>
<evidence type="ECO:0000256" key="8">
    <source>
        <dbReference type="ARBA" id="ARBA00022840"/>
    </source>
</evidence>
<keyword evidence="6 13" id="KW-0378">Hydrolase</keyword>
<dbReference type="InterPro" id="IPR007693">
    <property type="entry name" value="DNA_helicase_DnaB-like_N"/>
</dbReference>
<dbReference type="EC" id="5.6.2.3" evidence="13"/>
<dbReference type="CDD" id="cd00984">
    <property type="entry name" value="DnaB_C"/>
    <property type="match status" value="1"/>
</dbReference>
<dbReference type="Gene3D" id="1.10.860.10">
    <property type="entry name" value="DNAb Helicase, Chain A"/>
    <property type="match status" value="1"/>
</dbReference>
<organism evidence="15">
    <name type="scientific">Compsopogon caeruleus</name>
    <dbReference type="NCBI Taxonomy" id="31354"/>
    <lineage>
        <taxon>Eukaryota</taxon>
        <taxon>Rhodophyta</taxon>
        <taxon>Compsopogonophyceae</taxon>
        <taxon>Compsopogonales</taxon>
        <taxon>Compsopogonaceae</taxon>
        <taxon>Compsopogon</taxon>
    </lineage>
</organism>
<dbReference type="GO" id="GO:0043139">
    <property type="term" value="F:5'-3' DNA helicase activity"/>
    <property type="evidence" value="ECO:0007669"/>
    <property type="project" value="UniProtKB-EC"/>
</dbReference>
<dbReference type="PANTHER" id="PTHR30153:SF2">
    <property type="entry name" value="REPLICATIVE DNA HELICASE"/>
    <property type="match status" value="1"/>
</dbReference>
<dbReference type="GO" id="GO:0003677">
    <property type="term" value="F:DNA binding"/>
    <property type="evidence" value="ECO:0007669"/>
    <property type="project" value="UniProtKB-UniRule"/>
</dbReference>
<evidence type="ECO:0000256" key="9">
    <source>
        <dbReference type="ARBA" id="ARBA00023125"/>
    </source>
</evidence>
<keyword evidence="2 13" id="KW-0639">Primosome</keyword>
<keyword evidence="3 13" id="KW-0235">DNA replication</keyword>
<dbReference type="EMBL" id="KY083067">
    <property type="protein sequence ID" value="ARX96027.1"/>
    <property type="molecule type" value="Genomic_DNA"/>
</dbReference>
<dbReference type="GO" id="GO:0005524">
    <property type="term" value="F:ATP binding"/>
    <property type="evidence" value="ECO:0007669"/>
    <property type="project" value="UniProtKB-UniRule"/>
</dbReference>
<dbReference type="AlphaFoldDB" id="A0A1Z1XB61"/>
<proteinExistence type="inferred from homology"/>
<dbReference type="GeneID" id="33366844"/>
<dbReference type="InterPro" id="IPR036185">
    <property type="entry name" value="DNA_heli_DnaB-like_N_sf"/>
</dbReference>
<comment type="function">
    <text evidence="11">The intein is an endonuclease.</text>
</comment>
<dbReference type="InterPro" id="IPR003586">
    <property type="entry name" value="Hint_dom_C"/>
</dbReference>
<dbReference type="InterPro" id="IPR016136">
    <property type="entry name" value="DNA_helicase_N/primase_C"/>
</dbReference>
<evidence type="ECO:0000256" key="2">
    <source>
        <dbReference type="ARBA" id="ARBA00022515"/>
    </source>
</evidence>
<dbReference type="NCBIfam" id="TIGR00665">
    <property type="entry name" value="DnaB"/>
    <property type="match status" value="1"/>
</dbReference>
<evidence type="ECO:0000256" key="4">
    <source>
        <dbReference type="ARBA" id="ARBA00022737"/>
    </source>
</evidence>